<dbReference type="Proteomes" id="UP001321749">
    <property type="component" value="Unassembled WGS sequence"/>
</dbReference>
<proteinExistence type="predicted"/>
<evidence type="ECO:0000256" key="1">
    <source>
        <dbReference type="SAM" id="MobiDB-lite"/>
    </source>
</evidence>
<protein>
    <recommendedName>
        <fullName evidence="4">RING-type domain-containing protein</fullName>
    </recommendedName>
</protein>
<reference evidence="2" key="2">
    <citation type="submission" date="2023-06" db="EMBL/GenBank/DDBJ databases">
        <authorList>
            <consortium name="Lawrence Berkeley National Laboratory"/>
            <person name="Mondo S.J."/>
            <person name="Hensen N."/>
            <person name="Bonometti L."/>
            <person name="Westerberg I."/>
            <person name="Brannstrom I.O."/>
            <person name="Guillou S."/>
            <person name="Cros-Aarteil S."/>
            <person name="Calhoun S."/>
            <person name="Haridas S."/>
            <person name="Kuo A."/>
            <person name="Pangilinan J."/>
            <person name="Riley R."/>
            <person name="Labutti K."/>
            <person name="Andreopoulos B."/>
            <person name="Lipzen A."/>
            <person name="Chen C."/>
            <person name="Yanf M."/>
            <person name="Daum C."/>
            <person name="Ng V."/>
            <person name="Clum A."/>
            <person name="Steindorff A."/>
            <person name="Ohm R."/>
            <person name="Martin F."/>
            <person name="Silar P."/>
            <person name="Natvig D."/>
            <person name="Lalanne C."/>
            <person name="Gautier V."/>
            <person name="Ament-Velasquez S.L."/>
            <person name="Kruys A."/>
            <person name="Hutchinson M.I."/>
            <person name="Powell A.J."/>
            <person name="Barry K."/>
            <person name="Miller A.N."/>
            <person name="Grigoriev I.V."/>
            <person name="Debuchy R."/>
            <person name="Gladieux P."/>
            <person name="Thoren M.H."/>
            <person name="Johannesson H."/>
        </authorList>
    </citation>
    <scope>NUCLEOTIDE SEQUENCE</scope>
    <source>
        <strain evidence="2">PSN324</strain>
    </source>
</reference>
<evidence type="ECO:0000313" key="2">
    <source>
        <dbReference type="EMBL" id="KAK4463942.1"/>
    </source>
</evidence>
<gene>
    <name evidence="2" type="ORF">QBC42DRAFT_264666</name>
</gene>
<keyword evidence="3" id="KW-1185">Reference proteome</keyword>
<feature type="region of interest" description="Disordered" evidence="1">
    <location>
        <begin position="195"/>
        <end position="214"/>
    </location>
</feature>
<feature type="compositionally biased region" description="Polar residues" evidence="1">
    <location>
        <begin position="1"/>
        <end position="10"/>
    </location>
</feature>
<evidence type="ECO:0008006" key="4">
    <source>
        <dbReference type="Google" id="ProtNLM"/>
    </source>
</evidence>
<accession>A0AAV9HWR4</accession>
<sequence>MTQSTSSTGTKVLPPPSQIQPRSPFSPSFKQCCQCTNFASSPLDKPDSCSCSCSHSFCRTCPDLDSRGVRVLPHSFPVNWICSTCGTTHSVLEILTQTEVECDGCEKPTLQAVYDQFGRIFLYWREDPAVFDLSSADKIREAAWRVWEAGAQRWVEDIEEAKRRGVSGEAEEVVTKSRERQQAAKGKKAMMLLGSGRHNRGWSQTSQSSVSSEDSLDAELVEMGVMSMAH</sequence>
<dbReference type="AlphaFoldDB" id="A0AAV9HWR4"/>
<evidence type="ECO:0000313" key="3">
    <source>
        <dbReference type="Proteomes" id="UP001321749"/>
    </source>
</evidence>
<feature type="compositionally biased region" description="Low complexity" evidence="1">
    <location>
        <begin position="203"/>
        <end position="213"/>
    </location>
</feature>
<comment type="caution">
    <text evidence="2">The sequence shown here is derived from an EMBL/GenBank/DDBJ whole genome shotgun (WGS) entry which is preliminary data.</text>
</comment>
<organism evidence="2 3">
    <name type="scientific">Cladorrhinum samala</name>
    <dbReference type="NCBI Taxonomy" id="585594"/>
    <lineage>
        <taxon>Eukaryota</taxon>
        <taxon>Fungi</taxon>
        <taxon>Dikarya</taxon>
        <taxon>Ascomycota</taxon>
        <taxon>Pezizomycotina</taxon>
        <taxon>Sordariomycetes</taxon>
        <taxon>Sordariomycetidae</taxon>
        <taxon>Sordariales</taxon>
        <taxon>Podosporaceae</taxon>
        <taxon>Cladorrhinum</taxon>
    </lineage>
</organism>
<feature type="region of interest" description="Disordered" evidence="1">
    <location>
        <begin position="165"/>
        <end position="187"/>
    </location>
</feature>
<name>A0AAV9HWR4_9PEZI</name>
<reference evidence="2" key="1">
    <citation type="journal article" date="2023" name="Mol. Phylogenet. Evol.">
        <title>Genome-scale phylogeny and comparative genomics of the fungal order Sordariales.</title>
        <authorList>
            <person name="Hensen N."/>
            <person name="Bonometti L."/>
            <person name="Westerberg I."/>
            <person name="Brannstrom I.O."/>
            <person name="Guillou S."/>
            <person name="Cros-Aarteil S."/>
            <person name="Calhoun S."/>
            <person name="Haridas S."/>
            <person name="Kuo A."/>
            <person name="Mondo S."/>
            <person name="Pangilinan J."/>
            <person name="Riley R."/>
            <person name="LaButti K."/>
            <person name="Andreopoulos B."/>
            <person name="Lipzen A."/>
            <person name="Chen C."/>
            <person name="Yan M."/>
            <person name="Daum C."/>
            <person name="Ng V."/>
            <person name="Clum A."/>
            <person name="Steindorff A."/>
            <person name="Ohm R.A."/>
            <person name="Martin F."/>
            <person name="Silar P."/>
            <person name="Natvig D.O."/>
            <person name="Lalanne C."/>
            <person name="Gautier V."/>
            <person name="Ament-Velasquez S.L."/>
            <person name="Kruys A."/>
            <person name="Hutchinson M.I."/>
            <person name="Powell A.J."/>
            <person name="Barry K."/>
            <person name="Miller A.N."/>
            <person name="Grigoriev I.V."/>
            <person name="Debuchy R."/>
            <person name="Gladieux P."/>
            <person name="Hiltunen Thoren M."/>
            <person name="Johannesson H."/>
        </authorList>
    </citation>
    <scope>NUCLEOTIDE SEQUENCE</scope>
    <source>
        <strain evidence="2">PSN324</strain>
    </source>
</reference>
<feature type="region of interest" description="Disordered" evidence="1">
    <location>
        <begin position="1"/>
        <end position="23"/>
    </location>
</feature>
<dbReference type="EMBL" id="MU864954">
    <property type="protein sequence ID" value="KAK4463942.1"/>
    <property type="molecule type" value="Genomic_DNA"/>
</dbReference>
<feature type="compositionally biased region" description="Basic and acidic residues" evidence="1">
    <location>
        <begin position="173"/>
        <end position="182"/>
    </location>
</feature>